<accession>A0ABW0G9M4</accession>
<evidence type="ECO:0000256" key="3">
    <source>
        <dbReference type="SAM" id="SignalP"/>
    </source>
</evidence>
<evidence type="ECO:0000313" key="5">
    <source>
        <dbReference type="EMBL" id="MFC5357659.1"/>
    </source>
</evidence>
<evidence type="ECO:0000313" key="6">
    <source>
        <dbReference type="Proteomes" id="UP001596166"/>
    </source>
</evidence>
<name>A0ABW0G9M4_9PROT</name>
<gene>
    <name evidence="5" type="ORF">ACFPMG_21860</name>
</gene>
<protein>
    <submittedName>
        <fullName evidence="5">Substrate-binding periplasmic protein</fullName>
    </submittedName>
</protein>
<dbReference type="EMBL" id="JBHSLC010000049">
    <property type="protein sequence ID" value="MFC5357659.1"/>
    <property type="molecule type" value="Genomic_DNA"/>
</dbReference>
<keyword evidence="6" id="KW-1185">Reference proteome</keyword>
<dbReference type="PANTHER" id="PTHR35936:SF17">
    <property type="entry name" value="ARGININE-BINDING EXTRACELLULAR PROTEIN ARTP"/>
    <property type="match status" value="1"/>
</dbReference>
<feature type="compositionally biased region" description="Basic and acidic residues" evidence="2">
    <location>
        <begin position="268"/>
        <end position="279"/>
    </location>
</feature>
<sequence>MTRKILGLACAALLGSAVPAAAQTSIQAASDVGFAPYSMATMDGSFEGIDIDIAKGMSKYSGIDIKVIQQPWSTTFAGLKAKKFDAMWSAAAITPERAKSMAFLEGYGEAIDAVLQRASDKKIKTIDDLQGKTIAINKGSSADAWLTERQDKHKITISRFETSPDAVQAVLSGQVDGYMMYQTAAGFASLKNPLLQVSDFVVKKGVSYGYAVNPDNIALRNKLDAALECMKTSGELDAIFKRWTGITPEPNGVTNTPAPGYGEPGATHYEDTPHEPTCG</sequence>
<feature type="chain" id="PRO_5047028846" evidence="3">
    <location>
        <begin position="23"/>
        <end position="279"/>
    </location>
</feature>
<dbReference type="SMART" id="SM00062">
    <property type="entry name" value="PBPb"/>
    <property type="match status" value="1"/>
</dbReference>
<dbReference type="SUPFAM" id="SSF53850">
    <property type="entry name" value="Periplasmic binding protein-like II"/>
    <property type="match status" value="1"/>
</dbReference>
<dbReference type="Gene3D" id="3.40.190.10">
    <property type="entry name" value="Periplasmic binding protein-like II"/>
    <property type="match status" value="2"/>
</dbReference>
<dbReference type="CDD" id="cd13530">
    <property type="entry name" value="PBP2_peptides_like"/>
    <property type="match status" value="1"/>
</dbReference>
<dbReference type="RefSeq" id="WP_376997305.1">
    <property type="nucleotide sequence ID" value="NZ_JBHSLC010000049.1"/>
</dbReference>
<evidence type="ECO:0000256" key="1">
    <source>
        <dbReference type="ARBA" id="ARBA00022729"/>
    </source>
</evidence>
<dbReference type="Proteomes" id="UP001596166">
    <property type="component" value="Unassembled WGS sequence"/>
</dbReference>
<dbReference type="InterPro" id="IPR001638">
    <property type="entry name" value="Solute-binding_3/MltF_N"/>
</dbReference>
<proteinExistence type="predicted"/>
<feature type="signal peptide" evidence="3">
    <location>
        <begin position="1"/>
        <end position="22"/>
    </location>
</feature>
<organism evidence="5 6">
    <name type="scientific">Azospirillum himalayense</name>
    <dbReference type="NCBI Taxonomy" id="654847"/>
    <lineage>
        <taxon>Bacteria</taxon>
        <taxon>Pseudomonadati</taxon>
        <taxon>Pseudomonadota</taxon>
        <taxon>Alphaproteobacteria</taxon>
        <taxon>Rhodospirillales</taxon>
        <taxon>Azospirillaceae</taxon>
        <taxon>Azospirillum</taxon>
    </lineage>
</organism>
<evidence type="ECO:0000259" key="4">
    <source>
        <dbReference type="SMART" id="SM00062"/>
    </source>
</evidence>
<evidence type="ECO:0000256" key="2">
    <source>
        <dbReference type="SAM" id="MobiDB-lite"/>
    </source>
</evidence>
<reference evidence="6" key="1">
    <citation type="journal article" date="2019" name="Int. J. Syst. Evol. Microbiol.">
        <title>The Global Catalogue of Microorganisms (GCM) 10K type strain sequencing project: providing services to taxonomists for standard genome sequencing and annotation.</title>
        <authorList>
            <consortium name="The Broad Institute Genomics Platform"/>
            <consortium name="The Broad Institute Genome Sequencing Center for Infectious Disease"/>
            <person name="Wu L."/>
            <person name="Ma J."/>
        </authorList>
    </citation>
    <scope>NUCLEOTIDE SEQUENCE [LARGE SCALE GENOMIC DNA]</scope>
    <source>
        <strain evidence="6">CCUG 58760</strain>
    </source>
</reference>
<comment type="caution">
    <text evidence="5">The sequence shown here is derived from an EMBL/GenBank/DDBJ whole genome shotgun (WGS) entry which is preliminary data.</text>
</comment>
<dbReference type="PANTHER" id="PTHR35936">
    <property type="entry name" value="MEMBRANE-BOUND LYTIC MUREIN TRANSGLYCOSYLASE F"/>
    <property type="match status" value="1"/>
</dbReference>
<dbReference type="Pfam" id="PF00497">
    <property type="entry name" value="SBP_bac_3"/>
    <property type="match status" value="1"/>
</dbReference>
<keyword evidence="1 3" id="KW-0732">Signal</keyword>
<feature type="domain" description="Solute-binding protein family 3/N-terminal" evidence="4">
    <location>
        <begin position="25"/>
        <end position="247"/>
    </location>
</feature>
<feature type="region of interest" description="Disordered" evidence="2">
    <location>
        <begin position="250"/>
        <end position="279"/>
    </location>
</feature>